<dbReference type="EMBL" id="VDLY02000006">
    <property type="protein sequence ID" value="KAB8166364.1"/>
    <property type="molecule type" value="Genomic_DNA"/>
</dbReference>
<protein>
    <submittedName>
        <fullName evidence="1">Uncharacterized protein</fullName>
    </submittedName>
</protein>
<gene>
    <name evidence="1" type="ORF">FH607_011060</name>
</gene>
<evidence type="ECO:0000313" key="2">
    <source>
        <dbReference type="Proteomes" id="UP000314251"/>
    </source>
</evidence>
<dbReference type="Proteomes" id="UP000314251">
    <property type="component" value="Unassembled WGS sequence"/>
</dbReference>
<organism evidence="1 2">
    <name type="scientific">Streptomyces mimosae</name>
    <dbReference type="NCBI Taxonomy" id="2586635"/>
    <lineage>
        <taxon>Bacteria</taxon>
        <taxon>Bacillati</taxon>
        <taxon>Actinomycetota</taxon>
        <taxon>Actinomycetes</taxon>
        <taxon>Kitasatosporales</taxon>
        <taxon>Streptomycetaceae</taxon>
        <taxon>Streptomyces</taxon>
    </lineage>
</organism>
<proteinExistence type="predicted"/>
<evidence type="ECO:0000313" key="1">
    <source>
        <dbReference type="EMBL" id="KAB8166364.1"/>
    </source>
</evidence>
<sequence length="98" mass="10631">MSFLRFLEDDVREMASRLVGSGDDMRNAARELAGTDASRLGTSELTSRCEDFADSWDYGFGQLSDLTRGIGDVANNAADTFAATDEELEATLRNADQG</sequence>
<dbReference type="RefSeq" id="WP_139667489.1">
    <property type="nucleotide sequence ID" value="NZ_VDLY02000006.1"/>
</dbReference>
<name>A0A5N6AC12_9ACTN</name>
<dbReference type="AlphaFoldDB" id="A0A5N6AC12"/>
<reference evidence="1" key="1">
    <citation type="submission" date="2019-10" db="EMBL/GenBank/DDBJ databases">
        <title>Nonomuraea sp. nov., isolated from Phyllanthus amarus.</title>
        <authorList>
            <person name="Klykleung N."/>
            <person name="Tanasupawat S."/>
        </authorList>
    </citation>
    <scope>NUCLEOTIDE SEQUENCE [LARGE SCALE GENOMIC DNA]</scope>
    <source>
        <strain evidence="1">3MP-10</strain>
    </source>
</reference>
<comment type="caution">
    <text evidence="1">The sequence shown here is derived from an EMBL/GenBank/DDBJ whole genome shotgun (WGS) entry which is preliminary data.</text>
</comment>
<dbReference type="OrthoDB" id="4551929at2"/>
<accession>A0A5N6AC12</accession>
<keyword evidence="2" id="KW-1185">Reference proteome</keyword>